<dbReference type="PANTHER" id="PTHR23501:SF6">
    <property type="entry name" value="MULTIDRUG TRANSPORTER, PUTATIVE (AFU_ORTHOLOGUE AFUA_3G14560)-RELATED"/>
    <property type="match status" value="1"/>
</dbReference>
<dbReference type="Pfam" id="PF07690">
    <property type="entry name" value="MFS_1"/>
    <property type="match status" value="1"/>
</dbReference>
<comment type="caution">
    <text evidence="7">The sequence shown here is derived from an EMBL/GenBank/DDBJ whole genome shotgun (WGS) entry which is preliminary data.</text>
</comment>
<evidence type="ECO:0000256" key="5">
    <source>
        <dbReference type="SAM" id="Phobius"/>
    </source>
</evidence>
<evidence type="ECO:0000256" key="2">
    <source>
        <dbReference type="ARBA" id="ARBA00022692"/>
    </source>
</evidence>
<feature type="transmembrane region" description="Helical" evidence="5">
    <location>
        <begin position="211"/>
        <end position="227"/>
    </location>
</feature>
<dbReference type="InterPro" id="IPR036259">
    <property type="entry name" value="MFS_trans_sf"/>
</dbReference>
<evidence type="ECO:0000256" key="3">
    <source>
        <dbReference type="ARBA" id="ARBA00022989"/>
    </source>
</evidence>
<feature type="transmembrane region" description="Helical" evidence="5">
    <location>
        <begin position="282"/>
        <end position="305"/>
    </location>
</feature>
<feature type="transmembrane region" description="Helical" evidence="5">
    <location>
        <begin position="142"/>
        <end position="164"/>
    </location>
</feature>
<dbReference type="InterPro" id="IPR020846">
    <property type="entry name" value="MFS_dom"/>
</dbReference>
<evidence type="ECO:0000256" key="1">
    <source>
        <dbReference type="ARBA" id="ARBA00004141"/>
    </source>
</evidence>
<proteinExistence type="predicted"/>
<feature type="domain" description="Major facilitator superfamily (MFS) profile" evidence="6">
    <location>
        <begin position="1"/>
        <end position="434"/>
    </location>
</feature>
<feature type="transmembrane region" description="Helical" evidence="5">
    <location>
        <begin position="185"/>
        <end position="205"/>
    </location>
</feature>
<feature type="transmembrane region" description="Helical" evidence="5">
    <location>
        <begin position="340"/>
        <end position="363"/>
    </location>
</feature>
<sequence>MAELHVSLMTTIQSPIAEELNASSEVTWFNAAYLIAVTSLTPISGKLCQIFTPRVYLFVSIIVQAVGLLITSGAHNIATFLTGRAVCGIGSAAVTPVSFILVTALVPPPRRGLFFGLINTGYTSGLACGAIIAGALEPRLGWRAIFWMQIPFSVAAVSVALAMIPRDEKTDTTGEESIRTKLARIDFFGVLTLVTTLILLLYTLSATKIDLRAVFLSIGMLILFILVESRWAADPIVPPSVMRSRANVFSGIATVGVMTARWGVLFYTPVYAIAVRGWLPSAAGALLVPTNAGFALGGLIVGWLHIRRAGSFYLPTVVSFVLFVVVHFGVSQLVTTESPLWLFIIALFLNGFVVGALLVYSLAHLLHLTLPSQHVIVIPFNATFRSFSGSFGAAITGGYFLRTLSRNLHSGFKAIGMPHNGELVRRLLGSPQLVQRLNGDEKQVAIDAYTAALKATFLGGVGLAIVMTAVQAGVGWVAPEEDSHKLGRDDSDAITQVLSREAATG</sequence>
<evidence type="ECO:0000313" key="8">
    <source>
        <dbReference type="Proteomes" id="UP001309876"/>
    </source>
</evidence>
<evidence type="ECO:0000256" key="4">
    <source>
        <dbReference type="ARBA" id="ARBA00023136"/>
    </source>
</evidence>
<feature type="transmembrane region" description="Helical" evidence="5">
    <location>
        <begin position="248"/>
        <end position="270"/>
    </location>
</feature>
<dbReference type="GO" id="GO:0000329">
    <property type="term" value="C:fungal-type vacuole membrane"/>
    <property type="evidence" value="ECO:0007669"/>
    <property type="project" value="TreeGrafter"/>
</dbReference>
<gene>
    <name evidence="7" type="ORF">LTR05_002339</name>
</gene>
<feature type="transmembrane region" description="Helical" evidence="5">
    <location>
        <begin position="113"/>
        <end position="136"/>
    </location>
</feature>
<keyword evidence="8" id="KW-1185">Reference proteome</keyword>
<comment type="subcellular location">
    <subcellularLocation>
        <location evidence="1">Membrane</location>
        <topology evidence="1">Multi-pass membrane protein</topology>
    </subcellularLocation>
</comment>
<dbReference type="GO" id="GO:0015174">
    <property type="term" value="F:basic amino acid transmembrane transporter activity"/>
    <property type="evidence" value="ECO:0007669"/>
    <property type="project" value="TreeGrafter"/>
</dbReference>
<organism evidence="7 8">
    <name type="scientific">Lithohypha guttulata</name>
    <dbReference type="NCBI Taxonomy" id="1690604"/>
    <lineage>
        <taxon>Eukaryota</taxon>
        <taxon>Fungi</taxon>
        <taxon>Dikarya</taxon>
        <taxon>Ascomycota</taxon>
        <taxon>Pezizomycotina</taxon>
        <taxon>Eurotiomycetes</taxon>
        <taxon>Chaetothyriomycetidae</taxon>
        <taxon>Chaetothyriales</taxon>
        <taxon>Trichomeriaceae</taxon>
        <taxon>Lithohypha</taxon>
    </lineage>
</organism>
<dbReference type="PANTHER" id="PTHR23501">
    <property type="entry name" value="MAJOR FACILITATOR SUPERFAMILY"/>
    <property type="match status" value="1"/>
</dbReference>
<feature type="transmembrane region" description="Helical" evidence="5">
    <location>
        <begin position="26"/>
        <end position="43"/>
    </location>
</feature>
<dbReference type="Gene3D" id="1.20.1250.20">
    <property type="entry name" value="MFS general substrate transporter like domains"/>
    <property type="match status" value="2"/>
</dbReference>
<accession>A0AAN7T4G4</accession>
<name>A0AAN7T4G4_9EURO</name>
<dbReference type="PROSITE" id="PS50850">
    <property type="entry name" value="MFS"/>
    <property type="match status" value="1"/>
</dbReference>
<dbReference type="SUPFAM" id="SSF103473">
    <property type="entry name" value="MFS general substrate transporter"/>
    <property type="match status" value="1"/>
</dbReference>
<protein>
    <recommendedName>
        <fullName evidence="6">Major facilitator superfamily (MFS) profile domain-containing protein</fullName>
    </recommendedName>
</protein>
<feature type="transmembrane region" description="Helical" evidence="5">
    <location>
        <begin position="312"/>
        <end position="334"/>
    </location>
</feature>
<feature type="transmembrane region" description="Helical" evidence="5">
    <location>
        <begin position="55"/>
        <end position="75"/>
    </location>
</feature>
<dbReference type="AlphaFoldDB" id="A0AAN7T4G4"/>
<keyword evidence="4 5" id="KW-0472">Membrane</keyword>
<feature type="transmembrane region" description="Helical" evidence="5">
    <location>
        <begin position="81"/>
        <end position="106"/>
    </location>
</feature>
<reference evidence="7 8" key="1">
    <citation type="submission" date="2023-08" db="EMBL/GenBank/DDBJ databases">
        <title>Black Yeasts Isolated from many extreme environments.</title>
        <authorList>
            <person name="Coleine C."/>
            <person name="Stajich J.E."/>
            <person name="Selbmann L."/>
        </authorList>
    </citation>
    <scope>NUCLEOTIDE SEQUENCE [LARGE SCALE GENOMIC DNA]</scope>
    <source>
        <strain evidence="7 8">CCFEE 5910</strain>
    </source>
</reference>
<feature type="transmembrane region" description="Helical" evidence="5">
    <location>
        <begin position="457"/>
        <end position="478"/>
    </location>
</feature>
<keyword evidence="3 5" id="KW-1133">Transmembrane helix</keyword>
<evidence type="ECO:0000259" key="6">
    <source>
        <dbReference type="PROSITE" id="PS50850"/>
    </source>
</evidence>
<keyword evidence="2 5" id="KW-0812">Transmembrane</keyword>
<evidence type="ECO:0000313" key="7">
    <source>
        <dbReference type="EMBL" id="KAK5088122.1"/>
    </source>
</evidence>
<dbReference type="InterPro" id="IPR011701">
    <property type="entry name" value="MFS"/>
</dbReference>
<dbReference type="Proteomes" id="UP001309876">
    <property type="component" value="Unassembled WGS sequence"/>
</dbReference>
<dbReference type="EMBL" id="JAVRRJ010000002">
    <property type="protein sequence ID" value="KAK5088122.1"/>
    <property type="molecule type" value="Genomic_DNA"/>
</dbReference>